<name>L1MDP5_9CORY</name>
<evidence type="ECO:0000313" key="1">
    <source>
        <dbReference type="EMBL" id="EKX89368.1"/>
    </source>
</evidence>
<accession>L1MDP5</accession>
<keyword evidence="2" id="KW-1185">Reference proteome</keyword>
<organism evidence="1 2">
    <name type="scientific">Corynebacterium durum F0235</name>
    <dbReference type="NCBI Taxonomy" id="1035195"/>
    <lineage>
        <taxon>Bacteria</taxon>
        <taxon>Bacillati</taxon>
        <taxon>Actinomycetota</taxon>
        <taxon>Actinomycetes</taxon>
        <taxon>Mycobacteriales</taxon>
        <taxon>Corynebacteriaceae</taxon>
        <taxon>Corynebacterium</taxon>
    </lineage>
</organism>
<comment type="caution">
    <text evidence="1">The sequence shown here is derived from an EMBL/GenBank/DDBJ whole genome shotgun (WGS) entry which is preliminary data.</text>
</comment>
<gene>
    <name evidence="1" type="ORF">HMPREF9997_01839</name>
</gene>
<reference evidence="1 2" key="1">
    <citation type="submission" date="2012-05" db="EMBL/GenBank/DDBJ databases">
        <authorList>
            <person name="Weinstock G."/>
            <person name="Sodergren E."/>
            <person name="Lobos E.A."/>
            <person name="Fulton L."/>
            <person name="Fulton R."/>
            <person name="Courtney L."/>
            <person name="Fronick C."/>
            <person name="O'Laughlin M."/>
            <person name="Godfrey J."/>
            <person name="Wilson R.M."/>
            <person name="Miner T."/>
            <person name="Farmer C."/>
            <person name="Delehaunty K."/>
            <person name="Cordes M."/>
            <person name="Minx P."/>
            <person name="Tomlinson C."/>
            <person name="Chen J."/>
            <person name="Wollam A."/>
            <person name="Pepin K.H."/>
            <person name="Bhonagiri V."/>
            <person name="Zhang X."/>
            <person name="Suruliraj S."/>
            <person name="Warren W."/>
            <person name="Mitreva M."/>
            <person name="Mardis E.R."/>
            <person name="Wilson R.K."/>
        </authorList>
    </citation>
    <scope>NUCLEOTIDE SEQUENCE [LARGE SCALE GENOMIC DNA]</scope>
    <source>
        <strain evidence="1 2">F0235</strain>
    </source>
</reference>
<protein>
    <submittedName>
        <fullName evidence="1">Uncharacterized protein</fullName>
    </submittedName>
</protein>
<dbReference type="HOGENOM" id="CLU_3268671_0_0_11"/>
<dbReference type="AlphaFoldDB" id="L1MDP5"/>
<dbReference type="Proteomes" id="UP000010445">
    <property type="component" value="Unassembled WGS sequence"/>
</dbReference>
<proteinExistence type="predicted"/>
<sequence length="41" mass="4545">MIGTYGLTPVGFGLFVMGEFYLQTCSLVPFRCLLRESAVDI</sequence>
<evidence type="ECO:0000313" key="2">
    <source>
        <dbReference type="Proteomes" id="UP000010445"/>
    </source>
</evidence>
<dbReference type="EMBL" id="AMEM01000024">
    <property type="protein sequence ID" value="EKX89368.1"/>
    <property type="molecule type" value="Genomic_DNA"/>
</dbReference>